<name>A0A0M0K2E7_9EUKA</name>
<dbReference type="OrthoDB" id="10261210at2759"/>
<keyword evidence="2" id="KW-1185">Reference proteome</keyword>
<dbReference type="Proteomes" id="UP000037460">
    <property type="component" value="Unassembled WGS sequence"/>
</dbReference>
<dbReference type="EMBL" id="JWZX01001637">
    <property type="protein sequence ID" value="KOO32975.1"/>
    <property type="molecule type" value="Genomic_DNA"/>
</dbReference>
<accession>A0A0M0K2E7</accession>
<comment type="caution">
    <text evidence="1">The sequence shown here is derived from an EMBL/GenBank/DDBJ whole genome shotgun (WGS) entry which is preliminary data.</text>
</comment>
<proteinExistence type="predicted"/>
<sequence>MKAKHLTTTQLKLFLSERGVEIPPDATRAVLEALRREAEGDPEGEATSASDREQIEAALEQARAKLDSLREREELRQIIEAKLAGRV</sequence>
<dbReference type="AlphaFoldDB" id="A0A0M0K2E7"/>
<evidence type="ECO:0000313" key="1">
    <source>
        <dbReference type="EMBL" id="KOO32975.1"/>
    </source>
</evidence>
<gene>
    <name evidence="1" type="ORF">Ctob_015949</name>
</gene>
<evidence type="ECO:0000313" key="2">
    <source>
        <dbReference type="Proteomes" id="UP000037460"/>
    </source>
</evidence>
<organism evidence="1 2">
    <name type="scientific">Chrysochromulina tobinii</name>
    <dbReference type="NCBI Taxonomy" id="1460289"/>
    <lineage>
        <taxon>Eukaryota</taxon>
        <taxon>Haptista</taxon>
        <taxon>Haptophyta</taxon>
        <taxon>Prymnesiophyceae</taxon>
        <taxon>Prymnesiales</taxon>
        <taxon>Chrysochromulinaceae</taxon>
        <taxon>Chrysochromulina</taxon>
    </lineage>
</organism>
<reference evidence="2" key="1">
    <citation type="journal article" date="2015" name="PLoS Genet.">
        <title>Genome Sequence and Transcriptome Analyses of Chrysochromulina tobin: Metabolic Tools for Enhanced Algal Fitness in the Prominent Order Prymnesiales (Haptophyceae).</title>
        <authorList>
            <person name="Hovde B.T."/>
            <person name="Deodato C.R."/>
            <person name="Hunsperger H.M."/>
            <person name="Ryken S.A."/>
            <person name="Yost W."/>
            <person name="Jha R.K."/>
            <person name="Patterson J."/>
            <person name="Monnat R.J. Jr."/>
            <person name="Barlow S.B."/>
            <person name="Starkenburg S.R."/>
            <person name="Cattolico R.A."/>
        </authorList>
    </citation>
    <scope>NUCLEOTIDE SEQUENCE</scope>
    <source>
        <strain evidence="2">CCMP291</strain>
    </source>
</reference>
<protein>
    <submittedName>
        <fullName evidence="1">Uncharacterized protein</fullName>
    </submittedName>
</protein>